<organism evidence="1 2">
    <name type="scientific">Lasiosphaeria miniovina</name>
    <dbReference type="NCBI Taxonomy" id="1954250"/>
    <lineage>
        <taxon>Eukaryota</taxon>
        <taxon>Fungi</taxon>
        <taxon>Dikarya</taxon>
        <taxon>Ascomycota</taxon>
        <taxon>Pezizomycotina</taxon>
        <taxon>Sordariomycetes</taxon>
        <taxon>Sordariomycetidae</taxon>
        <taxon>Sordariales</taxon>
        <taxon>Lasiosphaeriaceae</taxon>
        <taxon>Lasiosphaeria</taxon>
    </lineage>
</organism>
<name>A0AA40DRN9_9PEZI</name>
<evidence type="ECO:0000313" key="2">
    <source>
        <dbReference type="Proteomes" id="UP001172101"/>
    </source>
</evidence>
<dbReference type="Proteomes" id="UP001172101">
    <property type="component" value="Unassembled WGS sequence"/>
</dbReference>
<reference evidence="1" key="1">
    <citation type="submission" date="2023-06" db="EMBL/GenBank/DDBJ databases">
        <title>Genome-scale phylogeny and comparative genomics of the fungal order Sordariales.</title>
        <authorList>
            <consortium name="Lawrence Berkeley National Laboratory"/>
            <person name="Hensen N."/>
            <person name="Bonometti L."/>
            <person name="Westerberg I."/>
            <person name="Brannstrom I.O."/>
            <person name="Guillou S."/>
            <person name="Cros-Aarteil S."/>
            <person name="Calhoun S."/>
            <person name="Haridas S."/>
            <person name="Kuo A."/>
            <person name="Mondo S."/>
            <person name="Pangilinan J."/>
            <person name="Riley R."/>
            <person name="LaButti K."/>
            <person name="Andreopoulos B."/>
            <person name="Lipzen A."/>
            <person name="Chen C."/>
            <person name="Yanf M."/>
            <person name="Daum C."/>
            <person name="Ng V."/>
            <person name="Clum A."/>
            <person name="Steindorff A."/>
            <person name="Ohm R."/>
            <person name="Martin F."/>
            <person name="Silar P."/>
            <person name="Natvig D."/>
            <person name="Lalanne C."/>
            <person name="Gautier V."/>
            <person name="Ament-velasquez S.L."/>
            <person name="Kruys A."/>
            <person name="Hutchinson M.I."/>
            <person name="Powell A.J."/>
            <person name="Barry K."/>
            <person name="Miller A.N."/>
            <person name="Grigoriev I.V."/>
            <person name="Debuchy R."/>
            <person name="Gladieux P."/>
            <person name="Thoren M.H."/>
            <person name="Johannesson H."/>
        </authorList>
    </citation>
    <scope>NUCLEOTIDE SEQUENCE</scope>
    <source>
        <strain evidence="1">SMH2392-1A</strain>
    </source>
</reference>
<accession>A0AA40DRN9</accession>
<dbReference type="AlphaFoldDB" id="A0AA40DRN9"/>
<dbReference type="EMBL" id="JAUIRO010000005">
    <property type="protein sequence ID" value="KAK0713674.1"/>
    <property type="molecule type" value="Genomic_DNA"/>
</dbReference>
<protein>
    <submittedName>
        <fullName evidence="1">Uncharacterized protein</fullName>
    </submittedName>
</protein>
<evidence type="ECO:0000313" key="1">
    <source>
        <dbReference type="EMBL" id="KAK0713674.1"/>
    </source>
</evidence>
<comment type="caution">
    <text evidence="1">The sequence shown here is derived from an EMBL/GenBank/DDBJ whole genome shotgun (WGS) entry which is preliminary data.</text>
</comment>
<dbReference type="RefSeq" id="XP_060294997.1">
    <property type="nucleotide sequence ID" value="XM_060442362.1"/>
</dbReference>
<gene>
    <name evidence="1" type="ORF">B0T26DRAFT_718094</name>
</gene>
<proteinExistence type="predicted"/>
<keyword evidence="2" id="KW-1185">Reference proteome</keyword>
<sequence length="72" mass="8064">MFRQGLVDYVRHSGLVSNSLVFVLLWSIVQGVEELLRVVDLRRSKFQVVDPADPALNGLGAGELLECLQLQR</sequence>
<dbReference type="GeneID" id="85325632"/>